<dbReference type="Proteomes" id="UP001626537">
    <property type="component" value="Chromosome"/>
</dbReference>
<name>A0ABZ0I3K3_9GAMM</name>
<dbReference type="EMBL" id="CP136864">
    <property type="protein sequence ID" value="WOJ93105.1"/>
    <property type="molecule type" value="Genomic_DNA"/>
</dbReference>
<proteinExistence type="predicted"/>
<evidence type="ECO:0008006" key="4">
    <source>
        <dbReference type="Google" id="ProtNLM"/>
    </source>
</evidence>
<protein>
    <recommendedName>
        <fullName evidence="4">DUF1496 domain-containing protein</fullName>
    </recommendedName>
</protein>
<accession>A0ABZ0I3K3</accession>
<dbReference type="RefSeq" id="WP_407347763.1">
    <property type="nucleotide sequence ID" value="NZ_CP136864.1"/>
</dbReference>
<sequence>MTTVSGIRTVGEQDPEKRNSPVTDENDDLDYDLHENVGEHTHCHFNDIAYPHGTFVRSGGSLLRCDRGVWLVSVSDDIDSP</sequence>
<evidence type="ECO:0000256" key="1">
    <source>
        <dbReference type="SAM" id="MobiDB-lite"/>
    </source>
</evidence>
<reference evidence="2 3" key="1">
    <citation type="submission" date="2023-10" db="EMBL/GenBank/DDBJ databases">
        <title>Two novel species belonging to the OM43/NOR5 clade.</title>
        <authorList>
            <person name="Park M."/>
        </authorList>
    </citation>
    <scope>NUCLEOTIDE SEQUENCE [LARGE SCALE GENOMIC DNA]</scope>
    <source>
        <strain evidence="2 3">IMCC43200</strain>
    </source>
</reference>
<evidence type="ECO:0000313" key="2">
    <source>
        <dbReference type="EMBL" id="WOJ93105.1"/>
    </source>
</evidence>
<evidence type="ECO:0000313" key="3">
    <source>
        <dbReference type="Proteomes" id="UP001626537"/>
    </source>
</evidence>
<feature type="region of interest" description="Disordered" evidence="1">
    <location>
        <begin position="1"/>
        <end position="30"/>
    </location>
</feature>
<organism evidence="2 3">
    <name type="scientific">Congregibacter variabilis</name>
    <dbReference type="NCBI Taxonomy" id="3081200"/>
    <lineage>
        <taxon>Bacteria</taxon>
        <taxon>Pseudomonadati</taxon>
        <taxon>Pseudomonadota</taxon>
        <taxon>Gammaproteobacteria</taxon>
        <taxon>Cellvibrionales</taxon>
        <taxon>Halieaceae</taxon>
        <taxon>Congregibacter</taxon>
    </lineage>
</organism>
<keyword evidence="3" id="KW-1185">Reference proteome</keyword>
<gene>
    <name evidence="2" type="ORF">R0135_15150</name>
</gene>